<evidence type="ECO:0000256" key="1">
    <source>
        <dbReference type="ARBA" id="ARBA00004862"/>
    </source>
</evidence>
<evidence type="ECO:0000256" key="3">
    <source>
        <dbReference type="ARBA" id="ARBA00022605"/>
    </source>
</evidence>
<proteinExistence type="inferred from homology"/>
<dbReference type="GO" id="GO:0003942">
    <property type="term" value="F:N-acetyl-gamma-glutamyl-phosphate reductase activity"/>
    <property type="evidence" value="ECO:0007669"/>
    <property type="project" value="UniProtKB-UniRule"/>
</dbReference>
<keyword evidence="3 7" id="KW-0028">Amino-acid biosynthesis</keyword>
<comment type="subcellular location">
    <subcellularLocation>
        <location evidence="7">Cytoplasm</location>
    </subcellularLocation>
</comment>
<organism evidence="10 11">
    <name type="scientific">Halalkalibacter okhensis</name>
    <dbReference type="NCBI Taxonomy" id="333138"/>
    <lineage>
        <taxon>Bacteria</taxon>
        <taxon>Bacillati</taxon>
        <taxon>Bacillota</taxon>
        <taxon>Bacilli</taxon>
        <taxon>Bacillales</taxon>
        <taxon>Bacillaceae</taxon>
        <taxon>Halalkalibacter</taxon>
    </lineage>
</organism>
<dbReference type="CDD" id="cd23934">
    <property type="entry name" value="AGPR_1_C"/>
    <property type="match status" value="1"/>
</dbReference>
<dbReference type="STRING" id="333138.LQ50_21370"/>
<comment type="similarity">
    <text evidence="7">Belongs to the NAGSA dehydrogenase family. Type 1 subfamily.</text>
</comment>
<dbReference type="NCBIfam" id="TIGR01850">
    <property type="entry name" value="argC"/>
    <property type="match status" value="1"/>
</dbReference>
<dbReference type="AlphaFoldDB" id="A0A0B0IFJ8"/>
<dbReference type="RefSeq" id="WP_034632732.1">
    <property type="nucleotide sequence ID" value="NZ_JRJU01000040.1"/>
</dbReference>
<dbReference type="GO" id="GO:0006526">
    <property type="term" value="P:L-arginine biosynthetic process"/>
    <property type="evidence" value="ECO:0007669"/>
    <property type="project" value="UniProtKB-UniRule"/>
</dbReference>
<dbReference type="SUPFAM" id="SSF55347">
    <property type="entry name" value="Glyceraldehyde-3-phosphate dehydrogenase-like, C-terminal domain"/>
    <property type="match status" value="1"/>
</dbReference>
<evidence type="ECO:0000313" key="11">
    <source>
        <dbReference type="Proteomes" id="UP000030832"/>
    </source>
</evidence>
<dbReference type="EC" id="1.2.1.38" evidence="7"/>
<name>A0A0B0IFJ8_9BACI</name>
<dbReference type="GO" id="GO:0070401">
    <property type="term" value="F:NADP+ binding"/>
    <property type="evidence" value="ECO:0007669"/>
    <property type="project" value="InterPro"/>
</dbReference>
<keyword evidence="2 7" id="KW-0055">Arginine biosynthesis</keyword>
<feature type="domain" description="Semialdehyde dehydrogenase NAD-binding" evidence="9">
    <location>
        <begin position="2"/>
        <end position="141"/>
    </location>
</feature>
<accession>A0A0B0IFJ8</accession>
<dbReference type="InterPro" id="IPR023013">
    <property type="entry name" value="AGPR_AS"/>
</dbReference>
<evidence type="ECO:0000256" key="4">
    <source>
        <dbReference type="ARBA" id="ARBA00022857"/>
    </source>
</evidence>
<evidence type="ECO:0000256" key="8">
    <source>
        <dbReference type="PROSITE-ProRule" id="PRU10010"/>
    </source>
</evidence>
<dbReference type="GO" id="GO:0051287">
    <property type="term" value="F:NAD binding"/>
    <property type="evidence" value="ECO:0007669"/>
    <property type="project" value="InterPro"/>
</dbReference>
<evidence type="ECO:0000256" key="2">
    <source>
        <dbReference type="ARBA" id="ARBA00022571"/>
    </source>
</evidence>
<evidence type="ECO:0000259" key="9">
    <source>
        <dbReference type="SMART" id="SM00859"/>
    </source>
</evidence>
<dbReference type="PANTHER" id="PTHR32338">
    <property type="entry name" value="N-ACETYL-GAMMA-GLUTAMYL-PHOSPHATE REDUCTASE, CHLOROPLASTIC-RELATED-RELATED"/>
    <property type="match status" value="1"/>
</dbReference>
<comment type="catalytic activity">
    <reaction evidence="6 7">
        <text>N-acetyl-L-glutamate 5-semialdehyde + phosphate + NADP(+) = N-acetyl-L-glutamyl 5-phosphate + NADPH + H(+)</text>
        <dbReference type="Rhea" id="RHEA:21588"/>
        <dbReference type="ChEBI" id="CHEBI:15378"/>
        <dbReference type="ChEBI" id="CHEBI:29123"/>
        <dbReference type="ChEBI" id="CHEBI:43474"/>
        <dbReference type="ChEBI" id="CHEBI:57783"/>
        <dbReference type="ChEBI" id="CHEBI:57936"/>
        <dbReference type="ChEBI" id="CHEBI:58349"/>
        <dbReference type="EC" id="1.2.1.38"/>
    </reaction>
</comment>
<dbReference type="CDD" id="cd17895">
    <property type="entry name" value="AGPR_1_N"/>
    <property type="match status" value="1"/>
</dbReference>
<dbReference type="GO" id="GO:0005737">
    <property type="term" value="C:cytoplasm"/>
    <property type="evidence" value="ECO:0007669"/>
    <property type="project" value="UniProtKB-SubCell"/>
</dbReference>
<dbReference type="InterPro" id="IPR000706">
    <property type="entry name" value="AGPR_type-1"/>
</dbReference>
<keyword evidence="4 7" id="KW-0521">NADP</keyword>
<dbReference type="PANTHER" id="PTHR32338:SF10">
    <property type="entry name" value="N-ACETYL-GAMMA-GLUTAMYL-PHOSPHATE REDUCTASE, CHLOROPLASTIC-RELATED"/>
    <property type="match status" value="1"/>
</dbReference>
<dbReference type="Gene3D" id="3.40.50.720">
    <property type="entry name" value="NAD(P)-binding Rossmann-like Domain"/>
    <property type="match status" value="1"/>
</dbReference>
<keyword evidence="11" id="KW-1185">Reference proteome</keyword>
<keyword evidence="5 7" id="KW-0560">Oxidoreductase</keyword>
<sequence>MRVGIIGATGYGGAELLRLLNQHPHVQEVVLYTSSKEGMNIQESYPHVSDIYTQTLKSINVTTIKDEVDMVFLATPPGVSAEWSGQIAEAGCKVIDLSGDLRLQNPDVYEKWYKREAAPLALIKDAVYGLPEWNREAIKKAQIISNPGCYPTATLLGLAPLVKNKLIDVESIIIDAKSGTSGAGRSPSAITHFSEMNENFKIYQINQHKHIPEIEQTLQEWDEKVETITFQPHLVPMVRGIMATIYAKAKQPISEEMLRHLYKEAYKNEPFVRIRPEGAYPATKEVYGSNYCDIGLTYDERTGRITIVSVIDNVVKGASGQAIQNLNLMHGFEESTGLSLVPMYP</sequence>
<protein>
    <recommendedName>
        <fullName evidence="7">N-acetyl-gamma-glutamyl-phosphate reductase</fullName>
        <shortName evidence="7">AGPR</shortName>
        <ecNumber evidence="7">1.2.1.38</ecNumber>
    </recommendedName>
    <alternativeName>
        <fullName evidence="7">N-acetyl-glutamate semialdehyde dehydrogenase</fullName>
        <shortName evidence="7">NAGSA dehydrogenase</shortName>
    </alternativeName>
</protein>
<evidence type="ECO:0000256" key="6">
    <source>
        <dbReference type="ARBA" id="ARBA00050557"/>
    </source>
</evidence>
<dbReference type="InterPro" id="IPR036291">
    <property type="entry name" value="NAD(P)-bd_dom_sf"/>
</dbReference>
<dbReference type="EMBL" id="JRJU01000040">
    <property type="protein sequence ID" value="KHF38421.1"/>
    <property type="molecule type" value="Genomic_DNA"/>
</dbReference>
<keyword evidence="7" id="KW-0963">Cytoplasm</keyword>
<dbReference type="UniPathway" id="UPA00068">
    <property type="reaction ID" value="UER00108"/>
</dbReference>
<dbReference type="SMART" id="SM00859">
    <property type="entry name" value="Semialdhyde_dh"/>
    <property type="match status" value="1"/>
</dbReference>
<evidence type="ECO:0000256" key="7">
    <source>
        <dbReference type="HAMAP-Rule" id="MF_00150"/>
    </source>
</evidence>
<dbReference type="InterPro" id="IPR050085">
    <property type="entry name" value="AGPR"/>
</dbReference>
<reference evidence="10 11" key="1">
    <citation type="submission" date="2014-09" db="EMBL/GenBank/DDBJ databases">
        <title>Genome sequencing and annotation of Bacillus Okhensis strain Kh10-101T.</title>
        <authorList>
            <person name="Prakash J.S."/>
        </authorList>
    </citation>
    <scope>NUCLEOTIDE SEQUENCE [LARGE SCALE GENOMIC DNA]</scope>
    <source>
        <strain evidence="11">Kh10-101T</strain>
    </source>
</reference>
<dbReference type="HAMAP" id="MF_00150">
    <property type="entry name" value="ArgC_type1"/>
    <property type="match status" value="1"/>
</dbReference>
<comment type="caution">
    <text evidence="10">The sequence shown here is derived from an EMBL/GenBank/DDBJ whole genome shotgun (WGS) entry which is preliminary data.</text>
</comment>
<gene>
    <name evidence="7" type="primary">argC</name>
    <name evidence="10" type="ORF">LQ50_21370</name>
</gene>
<dbReference type="Pfam" id="PF22698">
    <property type="entry name" value="Semialdhyde_dhC_1"/>
    <property type="match status" value="1"/>
</dbReference>
<comment type="function">
    <text evidence="7">Catalyzes the NADPH-dependent reduction of N-acetyl-5-glutamyl phosphate to yield N-acetyl-L-glutamate 5-semialdehyde.</text>
</comment>
<dbReference type="PROSITE" id="PS01224">
    <property type="entry name" value="ARGC"/>
    <property type="match status" value="1"/>
</dbReference>
<dbReference type="eggNOG" id="COG0002">
    <property type="taxonomic scope" value="Bacteria"/>
</dbReference>
<dbReference type="InterPro" id="IPR000534">
    <property type="entry name" value="Semialdehyde_DH_NAD-bd"/>
</dbReference>
<dbReference type="OrthoDB" id="9801289at2"/>
<dbReference type="Pfam" id="PF01118">
    <property type="entry name" value="Semialdhyde_dh"/>
    <property type="match status" value="1"/>
</dbReference>
<feature type="active site" evidence="7 8">
    <location>
        <position position="149"/>
    </location>
</feature>
<dbReference type="PIRSF" id="PIRSF000148">
    <property type="entry name" value="ASA_dh"/>
    <property type="match status" value="1"/>
</dbReference>
<dbReference type="SUPFAM" id="SSF51735">
    <property type="entry name" value="NAD(P)-binding Rossmann-fold domains"/>
    <property type="match status" value="1"/>
</dbReference>
<comment type="pathway">
    <text evidence="1 7">Amino-acid biosynthesis; L-arginine biosynthesis; N(2)-acetyl-L-ornithine from L-glutamate: step 3/4.</text>
</comment>
<evidence type="ECO:0000313" key="10">
    <source>
        <dbReference type="EMBL" id="KHF38421.1"/>
    </source>
</evidence>
<dbReference type="Gene3D" id="3.30.360.10">
    <property type="entry name" value="Dihydrodipicolinate Reductase, domain 2"/>
    <property type="match status" value="1"/>
</dbReference>
<dbReference type="Proteomes" id="UP000030832">
    <property type="component" value="Unassembled WGS sequence"/>
</dbReference>
<dbReference type="FunFam" id="3.30.360.10:FF:000014">
    <property type="entry name" value="N-acetyl-gamma-glutamyl-phosphate reductase"/>
    <property type="match status" value="1"/>
</dbReference>
<dbReference type="InterPro" id="IPR058924">
    <property type="entry name" value="AGPR_dimerisation_dom"/>
</dbReference>
<evidence type="ECO:0000256" key="5">
    <source>
        <dbReference type="ARBA" id="ARBA00023002"/>
    </source>
</evidence>